<dbReference type="EMBL" id="JAPZVP010000013">
    <property type="protein sequence ID" value="MDA1361315.1"/>
    <property type="molecule type" value="Genomic_DNA"/>
</dbReference>
<reference evidence="3" key="1">
    <citation type="submission" date="2022-12" db="EMBL/GenBank/DDBJ databases">
        <title>Gycomyces niveus sp.nov.,a novel actinomycete isolated from soil in Shouguan.</title>
        <authorList>
            <person name="Yang X."/>
        </authorList>
    </citation>
    <scope>NUCLEOTIDE SEQUENCE</scope>
    <source>
        <strain evidence="3">NEAU-A15</strain>
    </source>
</reference>
<keyword evidence="2" id="KW-0812">Transmembrane</keyword>
<proteinExistence type="predicted"/>
<keyword evidence="4" id="KW-1185">Reference proteome</keyword>
<evidence type="ECO:0000256" key="2">
    <source>
        <dbReference type="SAM" id="Phobius"/>
    </source>
</evidence>
<sequence length="385" mass="39952">MSRTVGPYTDVTTARVEGAYELCEGLDGNGRPVQILTLGTTSSKDPARRGLLSDTVAWAYATAGPEDAPILVADLEAEQPYVVVLRDARLRGADRIMDRLLALGPATGPLPVGPAAAAQRAAHQMAAAQRSAAPASPAGVSGPPSPPPMSPPVVIIAAPKKPSQLKPILIGIGSVVVILALVVGVWAVLSSPGGGDTGGSAEPQDTAAVDGVSQAPAAEPTEGDAGNEVPQWDEEAPAERVGGSAFPEDAATETFAAANWPFAFQVPSEFDCAEDGATAVCTADDGESEITVGWLPCDGDCPRAARKIMREALPYQPLEEMDGDIAFAERNQVYGRWRGSLSVFVTDAHGTFQAWATADIASEREEEGWNVFNDVLSQALAKAAE</sequence>
<name>A0A9X3T4N8_9ACTN</name>
<feature type="region of interest" description="Disordered" evidence="1">
    <location>
        <begin position="194"/>
        <end position="242"/>
    </location>
</feature>
<accession>A0A9X3T4N8</accession>
<organism evidence="3 4">
    <name type="scientific">Glycomyces luteolus</name>
    <dbReference type="NCBI Taxonomy" id="2670330"/>
    <lineage>
        <taxon>Bacteria</taxon>
        <taxon>Bacillati</taxon>
        <taxon>Actinomycetota</taxon>
        <taxon>Actinomycetes</taxon>
        <taxon>Glycomycetales</taxon>
        <taxon>Glycomycetaceae</taxon>
        <taxon>Glycomyces</taxon>
    </lineage>
</organism>
<feature type="transmembrane region" description="Helical" evidence="2">
    <location>
        <begin position="168"/>
        <end position="189"/>
    </location>
</feature>
<keyword evidence="2" id="KW-1133">Transmembrane helix</keyword>
<comment type="caution">
    <text evidence="3">The sequence shown here is derived from an EMBL/GenBank/DDBJ whole genome shotgun (WGS) entry which is preliminary data.</text>
</comment>
<evidence type="ECO:0000313" key="4">
    <source>
        <dbReference type="Proteomes" id="UP001146067"/>
    </source>
</evidence>
<gene>
    <name evidence="3" type="ORF">O1R50_16920</name>
</gene>
<evidence type="ECO:0000256" key="1">
    <source>
        <dbReference type="SAM" id="MobiDB-lite"/>
    </source>
</evidence>
<feature type="region of interest" description="Disordered" evidence="1">
    <location>
        <begin position="115"/>
        <end position="147"/>
    </location>
</feature>
<feature type="compositionally biased region" description="Low complexity" evidence="1">
    <location>
        <begin position="115"/>
        <end position="142"/>
    </location>
</feature>
<dbReference type="Proteomes" id="UP001146067">
    <property type="component" value="Unassembled WGS sequence"/>
</dbReference>
<dbReference type="AlphaFoldDB" id="A0A9X3T4N8"/>
<keyword evidence="2" id="KW-0472">Membrane</keyword>
<evidence type="ECO:0000313" key="3">
    <source>
        <dbReference type="EMBL" id="MDA1361315.1"/>
    </source>
</evidence>
<dbReference type="RefSeq" id="WP_270111304.1">
    <property type="nucleotide sequence ID" value="NZ_JAPZVP010000013.1"/>
</dbReference>
<protein>
    <submittedName>
        <fullName evidence="3">Uncharacterized protein</fullName>
    </submittedName>
</protein>